<dbReference type="Proteomes" id="UP000789759">
    <property type="component" value="Unassembled WGS sequence"/>
</dbReference>
<feature type="region of interest" description="Disordered" evidence="2">
    <location>
        <begin position="351"/>
        <end position="411"/>
    </location>
</feature>
<feature type="domain" description="CCHC-type" evidence="3">
    <location>
        <begin position="263"/>
        <end position="277"/>
    </location>
</feature>
<feature type="region of interest" description="Disordered" evidence="2">
    <location>
        <begin position="46"/>
        <end position="75"/>
    </location>
</feature>
<proteinExistence type="predicted"/>
<dbReference type="GO" id="GO:0008270">
    <property type="term" value="F:zinc ion binding"/>
    <property type="evidence" value="ECO:0007669"/>
    <property type="project" value="UniProtKB-KW"/>
</dbReference>
<comment type="caution">
    <text evidence="4">The sequence shown here is derived from an EMBL/GenBank/DDBJ whole genome shotgun (WGS) entry which is preliminary data.</text>
</comment>
<keyword evidence="1" id="KW-0863">Zinc-finger</keyword>
<evidence type="ECO:0000259" key="3">
    <source>
        <dbReference type="PROSITE" id="PS50158"/>
    </source>
</evidence>
<feature type="compositionally biased region" description="Basic and acidic residues" evidence="2">
    <location>
        <begin position="393"/>
        <end position="411"/>
    </location>
</feature>
<reference evidence="4" key="1">
    <citation type="submission" date="2021-06" db="EMBL/GenBank/DDBJ databases">
        <authorList>
            <person name="Kallberg Y."/>
            <person name="Tangrot J."/>
            <person name="Rosling A."/>
        </authorList>
    </citation>
    <scope>NUCLEOTIDE SEQUENCE</scope>
    <source>
        <strain evidence="4">FL966</strain>
    </source>
</reference>
<dbReference type="SUPFAM" id="SSF57756">
    <property type="entry name" value="Retrovirus zinc finger-like domains"/>
    <property type="match status" value="1"/>
</dbReference>
<evidence type="ECO:0000256" key="1">
    <source>
        <dbReference type="PROSITE-ProRule" id="PRU00047"/>
    </source>
</evidence>
<dbReference type="AlphaFoldDB" id="A0A9N9KAA2"/>
<name>A0A9N9KAA2_9GLOM</name>
<dbReference type="GO" id="GO:0003676">
    <property type="term" value="F:nucleic acid binding"/>
    <property type="evidence" value="ECO:0007669"/>
    <property type="project" value="InterPro"/>
</dbReference>
<feature type="compositionally biased region" description="Basic and acidic residues" evidence="2">
    <location>
        <begin position="351"/>
        <end position="367"/>
    </location>
</feature>
<gene>
    <name evidence="4" type="ORF">CPELLU_LOCUS19409</name>
</gene>
<accession>A0A9N9KAA2</accession>
<evidence type="ECO:0000313" key="5">
    <source>
        <dbReference type="Proteomes" id="UP000789759"/>
    </source>
</evidence>
<keyword evidence="5" id="KW-1185">Reference proteome</keyword>
<feature type="non-terminal residue" evidence="4">
    <location>
        <position position="1"/>
    </location>
</feature>
<dbReference type="InterPro" id="IPR036875">
    <property type="entry name" value="Znf_CCHC_sf"/>
</dbReference>
<dbReference type="PROSITE" id="PS50158">
    <property type="entry name" value="ZF_CCHC"/>
    <property type="match status" value="1"/>
</dbReference>
<evidence type="ECO:0000256" key="2">
    <source>
        <dbReference type="SAM" id="MobiDB-lite"/>
    </source>
</evidence>
<sequence length="463" mass="53855">NKAELIKHLAETGEHNQNHMQETKTHSIDTLVEEPSAQTNELSLVTESILSPTSGTSSDEETSEERPNKRQKNMKVKEMEIRKLLKEIKYLRKNVNNITERVKESSVRAKIRDNWPDKKFEKLRDQYKYDTLRQISQNLNIALNSASGKEVIKHIESKNKGLTEYDKVINKARQAAASKRRDKWKYTSNEPFFREASGHTRPRYYESSSYDRRFNRYGKVNYYGEPKFYQKTNYYEGHRKISESRTDHDQHMREKGKNRKLTCYNCRGIGHYSNGCPPQKLTGLQSRKETLMTVTHKGTHHTPETSANYTQDTSRTVIGQLNKPKNTTVPKRVTATSSTRRSMTISDVKRTRGMDKEGTNSVVERKGNCNSKEGFETTRLPNRSESDFSTSETRAKKVEVNNRPKKAEQDSTREKISFRGFEHLHSYNGKKLEVITINLKDGYHHLLMTEQAQQLLDFKFEEI</sequence>
<feature type="compositionally biased region" description="Polar residues" evidence="2">
    <location>
        <begin position="379"/>
        <end position="392"/>
    </location>
</feature>
<dbReference type="EMBL" id="CAJVQA010046280">
    <property type="protein sequence ID" value="CAG8818102.1"/>
    <property type="molecule type" value="Genomic_DNA"/>
</dbReference>
<keyword evidence="1" id="KW-0862">Zinc</keyword>
<dbReference type="InterPro" id="IPR001878">
    <property type="entry name" value="Znf_CCHC"/>
</dbReference>
<feature type="non-terminal residue" evidence="4">
    <location>
        <position position="463"/>
    </location>
</feature>
<evidence type="ECO:0000313" key="4">
    <source>
        <dbReference type="EMBL" id="CAG8818102.1"/>
    </source>
</evidence>
<organism evidence="4 5">
    <name type="scientific">Cetraspora pellucida</name>
    <dbReference type="NCBI Taxonomy" id="1433469"/>
    <lineage>
        <taxon>Eukaryota</taxon>
        <taxon>Fungi</taxon>
        <taxon>Fungi incertae sedis</taxon>
        <taxon>Mucoromycota</taxon>
        <taxon>Glomeromycotina</taxon>
        <taxon>Glomeromycetes</taxon>
        <taxon>Diversisporales</taxon>
        <taxon>Gigasporaceae</taxon>
        <taxon>Cetraspora</taxon>
    </lineage>
</organism>
<dbReference type="OrthoDB" id="10633571at2759"/>
<protein>
    <submittedName>
        <fullName evidence="4">975_t:CDS:1</fullName>
    </submittedName>
</protein>
<keyword evidence="1" id="KW-0479">Metal-binding</keyword>
<dbReference type="Gene3D" id="4.10.60.10">
    <property type="entry name" value="Zinc finger, CCHC-type"/>
    <property type="match status" value="1"/>
</dbReference>